<feature type="region of interest" description="Disordered" evidence="1">
    <location>
        <begin position="1"/>
        <end position="21"/>
    </location>
</feature>
<sequence>MAAEHVVPENDLIAHDSSGGQPCVCGPATVPVKRADGTVVWQVVHHSLDGREHSEPRG</sequence>
<dbReference type="STRING" id="47866.GA0074694_3106"/>
<keyword evidence="3" id="KW-1185">Reference proteome</keyword>
<name>A0A1C6RWV4_9ACTN</name>
<dbReference type="AlphaFoldDB" id="A0A1C6RWV4"/>
<dbReference type="EMBL" id="FMHU01000002">
    <property type="protein sequence ID" value="SCL21666.1"/>
    <property type="molecule type" value="Genomic_DNA"/>
</dbReference>
<accession>A0A1C6RWV4</accession>
<organism evidence="2 3">
    <name type="scientific">Micromonospora inyonensis</name>
    <dbReference type="NCBI Taxonomy" id="47866"/>
    <lineage>
        <taxon>Bacteria</taxon>
        <taxon>Bacillati</taxon>
        <taxon>Actinomycetota</taxon>
        <taxon>Actinomycetes</taxon>
        <taxon>Micromonosporales</taxon>
        <taxon>Micromonosporaceae</taxon>
        <taxon>Micromonospora</taxon>
    </lineage>
</organism>
<protein>
    <submittedName>
        <fullName evidence="2">Uncharacterized protein</fullName>
    </submittedName>
</protein>
<dbReference type="RefSeq" id="WP_176737961.1">
    <property type="nucleotide sequence ID" value="NZ_FMHU01000002.1"/>
</dbReference>
<evidence type="ECO:0000313" key="2">
    <source>
        <dbReference type="EMBL" id="SCL21666.1"/>
    </source>
</evidence>
<evidence type="ECO:0000313" key="3">
    <source>
        <dbReference type="Proteomes" id="UP000198906"/>
    </source>
</evidence>
<gene>
    <name evidence="2" type="ORF">GA0074694_3106</name>
</gene>
<evidence type="ECO:0000256" key="1">
    <source>
        <dbReference type="SAM" id="MobiDB-lite"/>
    </source>
</evidence>
<feature type="compositionally biased region" description="Basic and acidic residues" evidence="1">
    <location>
        <begin position="1"/>
        <end position="14"/>
    </location>
</feature>
<proteinExistence type="predicted"/>
<reference evidence="3" key="1">
    <citation type="submission" date="2016-06" db="EMBL/GenBank/DDBJ databases">
        <authorList>
            <person name="Varghese N."/>
        </authorList>
    </citation>
    <scope>NUCLEOTIDE SEQUENCE [LARGE SCALE GENOMIC DNA]</scope>
    <source>
        <strain evidence="3">DSM 46123</strain>
    </source>
</reference>
<dbReference type="Proteomes" id="UP000198906">
    <property type="component" value="Unassembled WGS sequence"/>
</dbReference>